<feature type="compositionally biased region" description="Polar residues" evidence="1">
    <location>
        <begin position="389"/>
        <end position="404"/>
    </location>
</feature>
<evidence type="ECO:0008006" key="3">
    <source>
        <dbReference type="Google" id="ProtNLM"/>
    </source>
</evidence>
<dbReference type="AlphaFoldDB" id="A0A0F9QJT7"/>
<comment type="caution">
    <text evidence="2">The sequence shown here is derived from an EMBL/GenBank/DDBJ whole genome shotgun (WGS) entry which is preliminary data.</text>
</comment>
<evidence type="ECO:0000256" key="1">
    <source>
        <dbReference type="SAM" id="MobiDB-lite"/>
    </source>
</evidence>
<dbReference type="EMBL" id="LAZR01004783">
    <property type="protein sequence ID" value="KKN05598.1"/>
    <property type="molecule type" value="Genomic_DNA"/>
</dbReference>
<dbReference type="InterPro" id="IPR006944">
    <property type="entry name" value="Phage/GTA_portal"/>
</dbReference>
<reference evidence="2" key="1">
    <citation type="journal article" date="2015" name="Nature">
        <title>Complex archaea that bridge the gap between prokaryotes and eukaryotes.</title>
        <authorList>
            <person name="Spang A."/>
            <person name="Saw J.H."/>
            <person name="Jorgensen S.L."/>
            <person name="Zaremba-Niedzwiedzka K."/>
            <person name="Martijn J."/>
            <person name="Lind A.E."/>
            <person name="van Eijk R."/>
            <person name="Schleper C."/>
            <person name="Guy L."/>
            <person name="Ettema T.J."/>
        </authorList>
    </citation>
    <scope>NUCLEOTIDE SEQUENCE</scope>
</reference>
<sequence length="410" mass="47123">MISWVLGPTELETRDVVVSRQAHPQQKFDHSQMLFAPTPNLVPFIVQYALNHWVYTAVNKLAPIAAAADFMVTSRPDGLDVDREHGLVQLLGRYGQPNRDTDSYEWWETHFQNLLISGNSYWLWESDRPGAPTRLRMLEPENMKIRPGVNETVGKYTYWANGVWIDYDPVQITHFKRANPYSRYYGLSALAVLFRLAAGDNEMLQWNNDFFDNELGMPSGIIIVPSSTSESERKRIEDEMIAKHGEKRRIMVIKSDAGKTVWLDAGLKHKDYDFEKGRTLHRKAIFEALDLPLGVMAETSTEAHAIVSERRMMEAVRTWHIRTTRKLNVDGLSFWPMWASLQTDFEDVRRNAVDWRREKLRRDADEGILTVDEMRMREYKLGPIDGETVRSQNGNSGEQQKSSGDSGGNS</sequence>
<gene>
    <name evidence="2" type="ORF">LCGC14_1085760</name>
</gene>
<dbReference type="Pfam" id="PF04860">
    <property type="entry name" value="Phage_portal"/>
    <property type="match status" value="1"/>
</dbReference>
<feature type="region of interest" description="Disordered" evidence="1">
    <location>
        <begin position="382"/>
        <end position="410"/>
    </location>
</feature>
<organism evidence="2">
    <name type="scientific">marine sediment metagenome</name>
    <dbReference type="NCBI Taxonomy" id="412755"/>
    <lineage>
        <taxon>unclassified sequences</taxon>
        <taxon>metagenomes</taxon>
        <taxon>ecological metagenomes</taxon>
    </lineage>
</organism>
<protein>
    <recommendedName>
        <fullName evidence="3">Phage portal protein</fullName>
    </recommendedName>
</protein>
<name>A0A0F9QJT7_9ZZZZ</name>
<evidence type="ECO:0000313" key="2">
    <source>
        <dbReference type="EMBL" id="KKN05598.1"/>
    </source>
</evidence>
<accession>A0A0F9QJT7</accession>
<proteinExistence type="predicted"/>